<evidence type="ECO:0000256" key="9">
    <source>
        <dbReference type="SAM" id="Phobius"/>
    </source>
</evidence>
<dbReference type="InterPro" id="IPR032255">
    <property type="entry name" value="HBM"/>
</dbReference>
<dbReference type="CDD" id="cd06225">
    <property type="entry name" value="HAMP"/>
    <property type="match status" value="1"/>
</dbReference>
<evidence type="ECO:0000256" key="2">
    <source>
        <dbReference type="ARBA" id="ARBA00022519"/>
    </source>
</evidence>
<dbReference type="InterPro" id="IPR003660">
    <property type="entry name" value="HAMP_dom"/>
</dbReference>
<dbReference type="Proteomes" id="UP000019276">
    <property type="component" value="Unassembled WGS sequence"/>
</dbReference>
<dbReference type="RefSeq" id="WP_035014645.1">
    <property type="nucleotide sequence ID" value="NZ_ARZY01000017.1"/>
</dbReference>
<dbReference type="eggNOG" id="COG0840">
    <property type="taxonomic scope" value="Bacteria"/>
</dbReference>
<dbReference type="InterPro" id="IPR000727">
    <property type="entry name" value="T_SNARE_dom"/>
</dbReference>
<dbReference type="AlphaFoldDB" id="W7QLZ0"/>
<organism evidence="13 14">
    <name type="scientific">Catenovulum agarivorans DS-2</name>
    <dbReference type="NCBI Taxonomy" id="1328313"/>
    <lineage>
        <taxon>Bacteria</taxon>
        <taxon>Pseudomonadati</taxon>
        <taxon>Pseudomonadota</taxon>
        <taxon>Gammaproteobacteria</taxon>
        <taxon>Alteromonadales</taxon>
        <taxon>Alteromonadaceae</taxon>
        <taxon>Catenovulum</taxon>
    </lineage>
</organism>
<gene>
    <name evidence="13" type="ORF">DS2_10132</name>
</gene>
<evidence type="ECO:0000256" key="8">
    <source>
        <dbReference type="PROSITE-ProRule" id="PRU00284"/>
    </source>
</evidence>
<dbReference type="Pfam" id="PF00672">
    <property type="entry name" value="HAMP"/>
    <property type="match status" value="1"/>
</dbReference>
<dbReference type="FunFam" id="1.10.287.950:FF:000001">
    <property type="entry name" value="Methyl-accepting chemotaxis sensory transducer"/>
    <property type="match status" value="1"/>
</dbReference>
<evidence type="ECO:0000259" key="11">
    <source>
        <dbReference type="PROSITE" id="PS50192"/>
    </source>
</evidence>
<dbReference type="OrthoDB" id="8724845at2"/>
<dbReference type="PROSITE" id="PS50111">
    <property type="entry name" value="CHEMOTAXIS_TRANSDUC_2"/>
    <property type="match status" value="1"/>
</dbReference>
<feature type="transmembrane region" description="Helical" evidence="9">
    <location>
        <begin position="272"/>
        <end position="294"/>
    </location>
</feature>
<dbReference type="SMART" id="SM01358">
    <property type="entry name" value="HBM"/>
    <property type="match status" value="1"/>
</dbReference>
<evidence type="ECO:0000259" key="10">
    <source>
        <dbReference type="PROSITE" id="PS50111"/>
    </source>
</evidence>
<proteinExistence type="inferred from homology"/>
<keyword evidence="2" id="KW-1003">Cell membrane</keyword>
<dbReference type="SMART" id="SM00283">
    <property type="entry name" value="MA"/>
    <property type="match status" value="1"/>
</dbReference>
<dbReference type="Gene3D" id="1.10.287.950">
    <property type="entry name" value="Methyl-accepting chemotaxis protein"/>
    <property type="match status" value="1"/>
</dbReference>
<keyword evidence="2" id="KW-0997">Cell inner membrane</keyword>
<accession>W7QLZ0</accession>
<evidence type="ECO:0000256" key="1">
    <source>
        <dbReference type="ARBA" id="ARBA00004429"/>
    </source>
</evidence>
<dbReference type="SUPFAM" id="SSF58104">
    <property type="entry name" value="Methyl-accepting chemotaxis protein (MCP) signaling domain"/>
    <property type="match status" value="1"/>
</dbReference>
<evidence type="ECO:0000259" key="12">
    <source>
        <dbReference type="PROSITE" id="PS50885"/>
    </source>
</evidence>
<feature type="transmembrane region" description="Helical" evidence="9">
    <location>
        <begin position="13"/>
        <end position="33"/>
    </location>
</feature>
<protein>
    <submittedName>
        <fullName evidence="13">Methyl-accepting chemotaxis sensory transducer</fullName>
    </submittedName>
</protein>
<dbReference type="Pfam" id="PF00015">
    <property type="entry name" value="MCPsignal"/>
    <property type="match status" value="1"/>
</dbReference>
<keyword evidence="6 8" id="KW-0807">Transducer</keyword>
<name>W7QLZ0_9ALTE</name>
<evidence type="ECO:0000256" key="4">
    <source>
        <dbReference type="ARBA" id="ARBA00022989"/>
    </source>
</evidence>
<dbReference type="GO" id="GO:0005886">
    <property type="term" value="C:plasma membrane"/>
    <property type="evidence" value="ECO:0007669"/>
    <property type="project" value="UniProtKB-SubCell"/>
</dbReference>
<evidence type="ECO:0000256" key="6">
    <source>
        <dbReference type="ARBA" id="ARBA00023224"/>
    </source>
</evidence>
<dbReference type="STRING" id="1328313.DS2_10132"/>
<dbReference type="PROSITE" id="PS50885">
    <property type="entry name" value="HAMP"/>
    <property type="match status" value="1"/>
</dbReference>
<dbReference type="EMBL" id="ARZY01000017">
    <property type="protein sequence ID" value="EWH09977.1"/>
    <property type="molecule type" value="Genomic_DNA"/>
</dbReference>
<dbReference type="GO" id="GO:0007165">
    <property type="term" value="P:signal transduction"/>
    <property type="evidence" value="ECO:0007669"/>
    <property type="project" value="UniProtKB-KW"/>
</dbReference>
<evidence type="ECO:0000256" key="7">
    <source>
        <dbReference type="ARBA" id="ARBA00029447"/>
    </source>
</evidence>
<dbReference type="GO" id="GO:0006935">
    <property type="term" value="P:chemotaxis"/>
    <property type="evidence" value="ECO:0007669"/>
    <property type="project" value="InterPro"/>
</dbReference>
<evidence type="ECO:0000313" key="14">
    <source>
        <dbReference type="Proteomes" id="UP000019276"/>
    </source>
</evidence>
<keyword evidence="5 9" id="KW-0472">Membrane</keyword>
<comment type="similarity">
    <text evidence="7">Belongs to the methyl-accepting chemotaxis (MCP) protein family.</text>
</comment>
<feature type="domain" description="HAMP" evidence="12">
    <location>
        <begin position="296"/>
        <end position="349"/>
    </location>
</feature>
<keyword evidence="3 9" id="KW-0812">Transmembrane</keyword>
<dbReference type="PROSITE" id="PS50192">
    <property type="entry name" value="T_SNARE"/>
    <property type="match status" value="1"/>
</dbReference>
<sequence length="627" mass="69390">MVLFDNLSIKSRSYLNIGITLVGVITLVAFIFIEFEKLGKLNHTLVQLAELETDVQTLRFTANKFQTEKQLSYSDDFIAASKNLSNKTSTLESMFEQQDLPTDVLQVFRNNMREYSNLFTQIVSHQTNIGLDPKSGHYGSLRQAVHNVESEVKALNEYELLSQMLQLRRAEKDFMLRFDTKYLDKFNDHIDVFLNKLEASPIPNDVKSKVASLIQDYAAYFDKFVAAQSKLGLNSSSGLLGTMQGVSDNTLQVLQRLKNETRSVISDQQQNIFYFTVAISTVFIVIIFFLGLFLSNLIVKPINQLYLSIDEVRKNNDLTIRTNIQGKNEISYLAQNFNALQSDFAQAINYINHATELLESASTDLNSMTIKTQSATQTQQDEADLSATSTNELQSTVAEISRNTEQAASNASNTASLANEGKNQVENTALSIQNLSGRVGDANAEILQLDEDSKTIGNIIEVIRNIAEQTNLLALNAAIESARAGEQGRGFAVVADEVRNLAMRTQESTKQIEDNIAGLQTRCGSIVSTLQSCLTDSEKSVAEVQSASQMLQQISSEINAISDMNTNIASAVEEQNVVTEEVSRNVTNIRDLAVEIHSMAATNKAISTKLNTSLDELVASVAKFKIN</sequence>
<dbReference type="PRINTS" id="PR00260">
    <property type="entry name" value="CHEMTRNSDUCR"/>
</dbReference>
<comment type="caution">
    <text evidence="13">The sequence shown here is derived from an EMBL/GenBank/DDBJ whole genome shotgun (WGS) entry which is preliminary data.</text>
</comment>
<dbReference type="InterPro" id="IPR004090">
    <property type="entry name" value="Chemotax_Me-accpt_rcpt"/>
</dbReference>
<dbReference type="CDD" id="cd11386">
    <property type="entry name" value="MCP_signal"/>
    <property type="match status" value="1"/>
</dbReference>
<reference evidence="13 14" key="1">
    <citation type="journal article" date="2014" name="Genome Announc.">
        <title>Draft Genome Sequence of the Agar-Degrading Bacterium Catenovulum sp. Strain DS-2, Isolated from Intestines of Haliotis diversicolor.</title>
        <authorList>
            <person name="Shan D."/>
            <person name="Li X."/>
            <person name="Gu Z."/>
            <person name="Wei G."/>
            <person name="Gao Z."/>
            <person name="Shao Z."/>
        </authorList>
    </citation>
    <scope>NUCLEOTIDE SEQUENCE [LARGE SCALE GENOMIC DNA]</scope>
    <source>
        <strain evidence="13 14">DS-2</strain>
    </source>
</reference>
<dbReference type="PANTHER" id="PTHR32089">
    <property type="entry name" value="METHYL-ACCEPTING CHEMOTAXIS PROTEIN MCPB"/>
    <property type="match status" value="1"/>
</dbReference>
<comment type="subcellular location">
    <subcellularLocation>
        <location evidence="1">Cell inner membrane</location>
        <topology evidence="1">Multi-pass membrane protein</topology>
    </subcellularLocation>
</comment>
<dbReference type="InterPro" id="IPR004089">
    <property type="entry name" value="MCPsignal_dom"/>
</dbReference>
<keyword evidence="4 9" id="KW-1133">Transmembrane helix</keyword>
<keyword evidence="14" id="KW-1185">Reference proteome</keyword>
<dbReference type="GO" id="GO:0004888">
    <property type="term" value="F:transmembrane signaling receptor activity"/>
    <property type="evidence" value="ECO:0007669"/>
    <property type="project" value="InterPro"/>
</dbReference>
<evidence type="ECO:0000313" key="13">
    <source>
        <dbReference type="EMBL" id="EWH09977.1"/>
    </source>
</evidence>
<dbReference type="PANTHER" id="PTHR32089:SF119">
    <property type="entry name" value="METHYL-ACCEPTING CHEMOTAXIS PROTEIN CTPL"/>
    <property type="match status" value="1"/>
</dbReference>
<evidence type="ECO:0000256" key="5">
    <source>
        <dbReference type="ARBA" id="ARBA00023136"/>
    </source>
</evidence>
<feature type="domain" description="Methyl-accepting transducer" evidence="10">
    <location>
        <begin position="354"/>
        <end position="590"/>
    </location>
</feature>
<feature type="domain" description="T-SNARE coiled-coil homology" evidence="11">
    <location>
        <begin position="541"/>
        <end position="589"/>
    </location>
</feature>
<evidence type="ECO:0000256" key="3">
    <source>
        <dbReference type="ARBA" id="ARBA00022692"/>
    </source>
</evidence>